<dbReference type="AlphaFoldDB" id="A0A4Y3TR72"/>
<evidence type="ECO:0000313" key="1">
    <source>
        <dbReference type="EMBL" id="GEB83275.1"/>
    </source>
</evidence>
<name>A0A4Y3TR72_9PROT</name>
<accession>A0A4Y3TR72</accession>
<protein>
    <submittedName>
        <fullName evidence="1">Uncharacterized protein</fullName>
    </submittedName>
</protein>
<evidence type="ECO:0000313" key="2">
    <source>
        <dbReference type="Proteomes" id="UP000317617"/>
    </source>
</evidence>
<comment type="caution">
    <text evidence="1">The sequence shown here is derived from an EMBL/GenBank/DDBJ whole genome shotgun (WGS) entry which is preliminary data.</text>
</comment>
<dbReference type="Proteomes" id="UP000317617">
    <property type="component" value="Unassembled WGS sequence"/>
</dbReference>
<dbReference type="EMBL" id="BJMU01000008">
    <property type="protein sequence ID" value="GEB83275.1"/>
    <property type="molecule type" value="Genomic_DNA"/>
</dbReference>
<reference evidence="1 2" key="1">
    <citation type="submission" date="2019-06" db="EMBL/GenBank/DDBJ databases">
        <title>Whole genome shotgun sequence of Acetobacter orleanensis NBRC 13752.</title>
        <authorList>
            <person name="Hosoyama A."/>
            <person name="Uohara A."/>
            <person name="Ohji S."/>
            <person name="Ichikawa N."/>
        </authorList>
    </citation>
    <scope>NUCLEOTIDE SEQUENCE [LARGE SCALE GENOMIC DNA]</scope>
    <source>
        <strain evidence="1 2">NBRC 13752</strain>
    </source>
</reference>
<gene>
    <name evidence="1" type="ORF">AOR01nite_17520</name>
</gene>
<organism evidence="1 2">
    <name type="scientific">Acetobacter orleanensis</name>
    <dbReference type="NCBI Taxonomy" id="104099"/>
    <lineage>
        <taxon>Bacteria</taxon>
        <taxon>Pseudomonadati</taxon>
        <taxon>Pseudomonadota</taxon>
        <taxon>Alphaproteobacteria</taxon>
        <taxon>Acetobacterales</taxon>
        <taxon>Acetobacteraceae</taxon>
        <taxon>Acetobacter</taxon>
    </lineage>
</organism>
<dbReference type="STRING" id="104099.AD949_09275"/>
<proteinExistence type="predicted"/>
<sequence>MSVPGDDYVQWSQGQIPGLTGKESHIELVKYHLEAAQTFLEEADSASDVVGLVIEALDLLYGVRPGG</sequence>
<keyword evidence="2" id="KW-1185">Reference proteome</keyword>
<dbReference type="RefSeq" id="WP_048835771.1">
    <property type="nucleotide sequence ID" value="NZ_BJMU01000008.1"/>
</dbReference>